<evidence type="ECO:0000256" key="7">
    <source>
        <dbReference type="ARBA" id="ARBA00023235"/>
    </source>
</evidence>
<dbReference type="PANTHER" id="PTHR11070">
    <property type="entry name" value="UVRD / RECB / PCRA DNA HELICASE FAMILY MEMBER"/>
    <property type="match status" value="1"/>
</dbReference>
<keyword evidence="4 11" id="KW-0347">Helicase</keyword>
<dbReference type="GO" id="GO:0004527">
    <property type="term" value="F:exonuclease activity"/>
    <property type="evidence" value="ECO:0007669"/>
    <property type="project" value="UniProtKB-KW"/>
</dbReference>
<dbReference type="OrthoDB" id="9810135at2"/>
<feature type="region of interest" description="Disordered" evidence="12">
    <location>
        <begin position="863"/>
        <end position="883"/>
    </location>
</feature>
<evidence type="ECO:0000256" key="10">
    <source>
        <dbReference type="ARBA" id="ARBA00048988"/>
    </source>
</evidence>
<keyword evidence="15" id="KW-0269">Exonuclease</keyword>
<evidence type="ECO:0000256" key="3">
    <source>
        <dbReference type="ARBA" id="ARBA00022801"/>
    </source>
</evidence>
<gene>
    <name evidence="15" type="ORF">CFK39_11050</name>
</gene>
<evidence type="ECO:0000256" key="6">
    <source>
        <dbReference type="ARBA" id="ARBA00023125"/>
    </source>
</evidence>
<keyword evidence="3 11" id="KW-0378">Hydrolase</keyword>
<dbReference type="PROSITE" id="PS51198">
    <property type="entry name" value="UVRD_HELICASE_ATP_BIND"/>
    <property type="match status" value="1"/>
</dbReference>
<dbReference type="PROSITE" id="PS51217">
    <property type="entry name" value="UVRD_HELICASE_CTER"/>
    <property type="match status" value="1"/>
</dbReference>
<dbReference type="EC" id="5.6.2.4" evidence="9"/>
<dbReference type="RefSeq" id="WP_089065507.1">
    <property type="nucleotide sequence ID" value="NZ_CP022316.1"/>
</dbReference>
<feature type="region of interest" description="Disordered" evidence="12">
    <location>
        <begin position="477"/>
        <end position="502"/>
    </location>
</feature>
<dbReference type="Gene3D" id="1.10.10.160">
    <property type="match status" value="1"/>
</dbReference>
<dbReference type="Gene3D" id="3.40.50.300">
    <property type="entry name" value="P-loop containing nucleotide triphosphate hydrolases"/>
    <property type="match status" value="4"/>
</dbReference>
<protein>
    <recommendedName>
        <fullName evidence="9">DNA 3'-5' helicase</fullName>
        <ecNumber evidence="9">5.6.2.4</ecNumber>
    </recommendedName>
</protein>
<evidence type="ECO:0000313" key="16">
    <source>
        <dbReference type="Proteomes" id="UP000198398"/>
    </source>
</evidence>
<name>A0A220UED1_9MICO</name>
<dbReference type="InterPro" id="IPR014016">
    <property type="entry name" value="UvrD-like_ATP-bd"/>
</dbReference>
<evidence type="ECO:0000256" key="4">
    <source>
        <dbReference type="ARBA" id="ARBA00022806"/>
    </source>
</evidence>
<reference evidence="16" key="1">
    <citation type="submission" date="2017-07" db="EMBL/GenBank/DDBJ databases">
        <title>Brachybacterium sp. VR2415.</title>
        <authorList>
            <person name="Tak E.J."/>
            <person name="Bae J.-W."/>
        </authorList>
    </citation>
    <scope>NUCLEOTIDE SEQUENCE [LARGE SCALE GENOMIC DNA]</scope>
    <source>
        <strain evidence="16">VR2415</strain>
    </source>
</reference>
<dbReference type="GO" id="GO:0000725">
    <property type="term" value="P:recombinational repair"/>
    <property type="evidence" value="ECO:0007669"/>
    <property type="project" value="TreeGrafter"/>
</dbReference>
<dbReference type="InterPro" id="IPR000212">
    <property type="entry name" value="DNA_helicase_UvrD/REP"/>
</dbReference>
<keyword evidence="5 11" id="KW-0067">ATP-binding</keyword>
<comment type="catalytic activity">
    <reaction evidence="10">
        <text>ATP + H2O = ADP + phosphate + H(+)</text>
        <dbReference type="Rhea" id="RHEA:13065"/>
        <dbReference type="ChEBI" id="CHEBI:15377"/>
        <dbReference type="ChEBI" id="CHEBI:15378"/>
        <dbReference type="ChEBI" id="CHEBI:30616"/>
        <dbReference type="ChEBI" id="CHEBI:43474"/>
        <dbReference type="ChEBI" id="CHEBI:456216"/>
        <dbReference type="EC" id="5.6.2.4"/>
    </reaction>
</comment>
<evidence type="ECO:0000256" key="12">
    <source>
        <dbReference type="SAM" id="MobiDB-lite"/>
    </source>
</evidence>
<keyword evidence="15" id="KW-0540">Nuclease</keyword>
<keyword evidence="2 11" id="KW-0547">Nucleotide-binding</keyword>
<evidence type="ECO:0000256" key="8">
    <source>
        <dbReference type="ARBA" id="ARBA00034617"/>
    </source>
</evidence>
<dbReference type="GO" id="GO:0003677">
    <property type="term" value="F:DNA binding"/>
    <property type="evidence" value="ECO:0007669"/>
    <property type="project" value="UniProtKB-KW"/>
</dbReference>
<organism evidence="15 16">
    <name type="scientific">Brachybacterium avium</name>
    <dbReference type="NCBI Taxonomy" id="2017485"/>
    <lineage>
        <taxon>Bacteria</taxon>
        <taxon>Bacillati</taxon>
        <taxon>Actinomycetota</taxon>
        <taxon>Actinomycetes</taxon>
        <taxon>Micrococcales</taxon>
        <taxon>Dermabacteraceae</taxon>
        <taxon>Brachybacterium</taxon>
    </lineage>
</organism>
<dbReference type="Pfam" id="PF13361">
    <property type="entry name" value="UvrD_C"/>
    <property type="match status" value="1"/>
</dbReference>
<evidence type="ECO:0000259" key="14">
    <source>
        <dbReference type="PROSITE" id="PS51217"/>
    </source>
</evidence>
<feature type="binding site" evidence="11">
    <location>
        <begin position="8"/>
        <end position="15"/>
    </location>
    <ligand>
        <name>ATP</name>
        <dbReference type="ChEBI" id="CHEBI:30616"/>
    </ligand>
</feature>
<evidence type="ECO:0000313" key="15">
    <source>
        <dbReference type="EMBL" id="ASK66266.1"/>
    </source>
</evidence>
<dbReference type="PANTHER" id="PTHR11070:SF2">
    <property type="entry name" value="ATP-DEPENDENT DNA HELICASE SRS2"/>
    <property type="match status" value="1"/>
</dbReference>
<dbReference type="InterPro" id="IPR027417">
    <property type="entry name" value="P-loop_NTPase"/>
</dbReference>
<evidence type="ECO:0000259" key="13">
    <source>
        <dbReference type="PROSITE" id="PS51198"/>
    </source>
</evidence>
<feature type="domain" description="UvrD-like helicase C-terminal" evidence="14">
    <location>
        <begin position="458"/>
        <end position="725"/>
    </location>
</feature>
<feature type="domain" description="UvrD-like helicase ATP-binding" evidence="13">
    <location>
        <begin position="1"/>
        <end position="443"/>
    </location>
</feature>
<accession>A0A220UED1</accession>
<dbReference type="EMBL" id="CP022316">
    <property type="protein sequence ID" value="ASK66266.1"/>
    <property type="molecule type" value="Genomic_DNA"/>
</dbReference>
<dbReference type="SUPFAM" id="SSF52540">
    <property type="entry name" value="P-loop containing nucleoside triphosphate hydrolases"/>
    <property type="match status" value="1"/>
</dbReference>
<evidence type="ECO:0000256" key="2">
    <source>
        <dbReference type="ARBA" id="ARBA00022741"/>
    </source>
</evidence>
<dbReference type="GO" id="GO:0005524">
    <property type="term" value="F:ATP binding"/>
    <property type="evidence" value="ECO:0007669"/>
    <property type="project" value="UniProtKB-UniRule"/>
</dbReference>
<dbReference type="Proteomes" id="UP000198398">
    <property type="component" value="Chromosome"/>
</dbReference>
<dbReference type="InterPro" id="IPR013986">
    <property type="entry name" value="DExx_box_DNA_helicase_dom_sf"/>
</dbReference>
<keyword evidence="7" id="KW-0413">Isomerase</keyword>
<feature type="compositionally biased region" description="Basic and acidic residues" evidence="12">
    <location>
        <begin position="477"/>
        <end position="488"/>
    </location>
</feature>
<dbReference type="KEGG" id="brv:CFK39_11050"/>
<comment type="catalytic activity">
    <reaction evidence="8">
        <text>Couples ATP hydrolysis with the unwinding of duplex DNA by translocating in the 3'-5' direction.</text>
        <dbReference type="EC" id="5.6.2.4"/>
    </reaction>
</comment>
<dbReference type="GO" id="GO:0016887">
    <property type="term" value="F:ATP hydrolysis activity"/>
    <property type="evidence" value="ECO:0007669"/>
    <property type="project" value="RHEA"/>
</dbReference>
<comment type="similarity">
    <text evidence="1">Belongs to the helicase family. UvrD subfamily.</text>
</comment>
<dbReference type="AlphaFoldDB" id="A0A220UED1"/>
<dbReference type="InterPro" id="IPR014017">
    <property type="entry name" value="DNA_helicase_UvrD-like_C"/>
</dbReference>
<evidence type="ECO:0000256" key="5">
    <source>
        <dbReference type="ARBA" id="ARBA00022840"/>
    </source>
</evidence>
<sequence>MSFTLINASAGSGKTHRLTHEIADRIGEGLHPSQLIATTFTRRAASELVDRVHRTLLEQHRFDDAQGVGSALIGTVNSVAGRLVREFALDLGISPDVQELDEVRQKAAFSAAIDEAAAEAGSRASDLLARTEHDGDEDPAFSFGSSPSWRAHVRSLAEKARTNAIGAQQLRDAADTAWQEYRGAARLVEGPDRRAAWLSGLETAIRGLREDLAASEAPATGAGKPPIAKGSLNSVRKGIDALESLRRTLARRDRAPWSQWAKLSAVTASKAAGGEKGYVYGKDTDTALVGIAQQIKAELPANPQFQADVRALITLVMTTAATSLDAYARYKDELGLMDFIDQEVLALEVLRRSERARTAVRSRFRLLAVDEFQDTSPIQLALFLALGELVEDLIWVGDPKQAIYSFRDADPDLMLGVLDEIRAGSSTLGEGTVDDLEHSWRSQDQVLELVNQVFPRIFPQLPRAQVVLTAAPEAARARAERDHPEGRLEAWTPQYSGRPSQAKHARGVADGVLSLLSEEGAGPEDIAVLVRSNAQAAQVVEALTARGIPASGEGVPLLASREGRLMRAALAVTLDGSDTLALTELVDLLTGHPAHGRWFAQLTAAPDDEARRQVFRSWWQADVLAGLRSLREECISLTPVEMITGLADALDLPELIRSWSTPDQRLRTLDALRKVAAEYADQARSASAPITLTGLRAALEDTDRGPDLTGTPGTVWVGTIHGAKGLEWPQVVVMQQDPKEHSGTSGVFVVPAAELDVMEPLTGRALRYWPKVLPRFAPLQERLAESAHALRSAETERDEAGRLQYVALTRARDVTVLSGHGSAPVLDALLPEPGEEPLVRWEVGTEALQLGSVTLPAVVRATTTEVDEDSPGYRSGRSPLAATDLSLPRPATVRGASARFQASGTESREELGAVQEPVRIGPRLVPAGGQGWERVGEAVHGYLALPLRALDTGQRERAARRLVQRWSVQRALGADALAGAGQAWLDHVDAAFPGAEELTEQPITWWNEDAQVMEGWVDTLLHLPSGEIVLVDHKSYPGEDPVGHVRREYLGQLSTYSRALAAAGRAPQRILMHLPLRGEVVEVRLHEHAR</sequence>
<evidence type="ECO:0000256" key="9">
    <source>
        <dbReference type="ARBA" id="ARBA00034808"/>
    </source>
</evidence>
<proteinExistence type="inferred from homology"/>
<keyword evidence="16" id="KW-1185">Reference proteome</keyword>
<evidence type="ECO:0000256" key="1">
    <source>
        <dbReference type="ARBA" id="ARBA00009922"/>
    </source>
</evidence>
<evidence type="ECO:0000256" key="11">
    <source>
        <dbReference type="PROSITE-ProRule" id="PRU00560"/>
    </source>
</evidence>
<dbReference type="GO" id="GO:0043138">
    <property type="term" value="F:3'-5' DNA helicase activity"/>
    <property type="evidence" value="ECO:0007669"/>
    <property type="project" value="UniProtKB-EC"/>
</dbReference>
<dbReference type="Pfam" id="PF00580">
    <property type="entry name" value="UvrD-helicase"/>
    <property type="match status" value="1"/>
</dbReference>
<keyword evidence="6" id="KW-0238">DNA-binding</keyword>